<feature type="active site" description="Nucleophile; methyl group acceptor" evidence="9">
    <location>
        <position position="127"/>
    </location>
</feature>
<reference evidence="13" key="1">
    <citation type="submission" date="2019-08" db="EMBL/GenBank/DDBJ databases">
        <title>Limnoglobus roseus gen. nov., sp. nov., a novel freshwater planctomycete with a giant genome from the family Gemmataceae.</title>
        <authorList>
            <person name="Kulichevskaya I.S."/>
            <person name="Naumoff D.G."/>
            <person name="Miroshnikov K."/>
            <person name="Ivanova A."/>
            <person name="Philippov D.A."/>
            <person name="Hakobyan A."/>
            <person name="Rijpstra I.C."/>
            <person name="Sinninghe Damste J.S."/>
            <person name="Liesack W."/>
            <person name="Dedysh S.N."/>
        </authorList>
    </citation>
    <scope>NUCLEOTIDE SEQUENCE [LARGE SCALE GENOMIC DNA]</scope>
    <source>
        <strain evidence="13">PX52</strain>
    </source>
</reference>
<comment type="similarity">
    <text evidence="2 9">Belongs to the MGMT family.</text>
</comment>
<evidence type="ECO:0000259" key="10">
    <source>
        <dbReference type="Pfam" id="PF01035"/>
    </source>
</evidence>
<evidence type="ECO:0000256" key="9">
    <source>
        <dbReference type="HAMAP-Rule" id="MF_00772"/>
    </source>
</evidence>
<comment type="subcellular location">
    <subcellularLocation>
        <location evidence="9">Cytoplasm</location>
    </subcellularLocation>
</comment>
<dbReference type="GO" id="GO:0032259">
    <property type="term" value="P:methylation"/>
    <property type="evidence" value="ECO:0007669"/>
    <property type="project" value="UniProtKB-KW"/>
</dbReference>
<evidence type="ECO:0000313" key="12">
    <source>
        <dbReference type="EMBL" id="QEL17264.1"/>
    </source>
</evidence>
<evidence type="ECO:0000313" key="13">
    <source>
        <dbReference type="Proteomes" id="UP000324974"/>
    </source>
</evidence>
<dbReference type="RefSeq" id="WP_149111898.1">
    <property type="nucleotide sequence ID" value="NZ_CP042425.1"/>
</dbReference>
<evidence type="ECO:0000256" key="7">
    <source>
        <dbReference type="ARBA" id="ARBA00023204"/>
    </source>
</evidence>
<keyword evidence="5 9" id="KW-0808">Transferase</keyword>
<evidence type="ECO:0000256" key="1">
    <source>
        <dbReference type="ARBA" id="ARBA00001286"/>
    </source>
</evidence>
<dbReference type="SUPFAM" id="SSF46767">
    <property type="entry name" value="Methylated DNA-protein cysteine methyltransferase, C-terminal domain"/>
    <property type="match status" value="1"/>
</dbReference>
<dbReference type="AlphaFoldDB" id="A0A5C1AJF4"/>
<dbReference type="NCBIfam" id="TIGR00589">
    <property type="entry name" value="ogt"/>
    <property type="match status" value="1"/>
</dbReference>
<dbReference type="EC" id="2.1.1.63" evidence="9"/>
<dbReference type="InterPro" id="IPR001497">
    <property type="entry name" value="MethylDNA_cys_MeTrfase_AS"/>
</dbReference>
<dbReference type="HAMAP" id="MF_00772">
    <property type="entry name" value="OGT"/>
    <property type="match status" value="1"/>
</dbReference>
<evidence type="ECO:0000256" key="4">
    <source>
        <dbReference type="ARBA" id="ARBA00022603"/>
    </source>
</evidence>
<evidence type="ECO:0000256" key="8">
    <source>
        <dbReference type="ARBA" id="ARBA00049348"/>
    </source>
</evidence>
<comment type="catalytic activity">
    <reaction evidence="8 9">
        <text>a 6-O-methyl-2'-deoxyguanosine in DNA + L-cysteinyl-[protein] = S-methyl-L-cysteinyl-[protein] + a 2'-deoxyguanosine in DNA</text>
        <dbReference type="Rhea" id="RHEA:24000"/>
        <dbReference type="Rhea" id="RHEA-COMP:10131"/>
        <dbReference type="Rhea" id="RHEA-COMP:10132"/>
        <dbReference type="Rhea" id="RHEA-COMP:11367"/>
        <dbReference type="Rhea" id="RHEA-COMP:11368"/>
        <dbReference type="ChEBI" id="CHEBI:29950"/>
        <dbReference type="ChEBI" id="CHEBI:82612"/>
        <dbReference type="ChEBI" id="CHEBI:85445"/>
        <dbReference type="ChEBI" id="CHEBI:85448"/>
        <dbReference type="EC" id="2.1.1.63"/>
    </reaction>
</comment>
<feature type="domain" description="Methylguanine DNA methyltransferase ribonuclease-like" evidence="11">
    <location>
        <begin position="8"/>
        <end position="70"/>
    </location>
</feature>
<dbReference type="PANTHER" id="PTHR10815:SF5">
    <property type="entry name" value="METHYLATED-DNA--PROTEIN-CYSTEINE METHYLTRANSFERASE"/>
    <property type="match status" value="1"/>
</dbReference>
<keyword evidence="3 9" id="KW-0963">Cytoplasm</keyword>
<accession>A0A5C1AJF4</accession>
<dbReference type="CDD" id="cd06445">
    <property type="entry name" value="ATase"/>
    <property type="match status" value="1"/>
</dbReference>
<dbReference type="KEGG" id="lrs:PX52LOC_04247"/>
<evidence type="ECO:0000256" key="3">
    <source>
        <dbReference type="ARBA" id="ARBA00022490"/>
    </source>
</evidence>
<comment type="function">
    <text evidence="9">Involved in the cellular defense against the biological effects of O6-methylguanine (O6-MeG) and O4-methylthymine (O4-MeT) in DNA. Repairs the methylated nucleobase in DNA by stoichiometrically transferring the methyl group to a cysteine residue in the enzyme. This is a suicide reaction: the enzyme is irreversibly inactivated.</text>
</comment>
<evidence type="ECO:0000259" key="11">
    <source>
        <dbReference type="Pfam" id="PF02870"/>
    </source>
</evidence>
<dbReference type="Pfam" id="PF01035">
    <property type="entry name" value="DNA_binding_1"/>
    <property type="match status" value="1"/>
</dbReference>
<dbReference type="OrthoDB" id="9783680at2"/>
<proteinExistence type="inferred from homology"/>
<comment type="miscellaneous">
    <text evidence="9">This enzyme catalyzes only one turnover and therefore is not strictly catalytic. According to one definition, an enzyme is a biocatalyst that acts repeatedly and over many reaction cycles.</text>
</comment>
<evidence type="ECO:0000256" key="5">
    <source>
        <dbReference type="ARBA" id="ARBA00022679"/>
    </source>
</evidence>
<dbReference type="FunFam" id="1.10.10.10:FF:000214">
    <property type="entry name" value="Methylated-DNA--protein-cysteine methyltransferase"/>
    <property type="match status" value="1"/>
</dbReference>
<dbReference type="GO" id="GO:0006307">
    <property type="term" value="P:DNA alkylation repair"/>
    <property type="evidence" value="ECO:0007669"/>
    <property type="project" value="UniProtKB-UniRule"/>
</dbReference>
<comment type="catalytic activity">
    <reaction evidence="1 9">
        <text>a 4-O-methyl-thymidine in DNA + L-cysteinyl-[protein] = a thymidine in DNA + S-methyl-L-cysteinyl-[protein]</text>
        <dbReference type="Rhea" id="RHEA:53428"/>
        <dbReference type="Rhea" id="RHEA-COMP:10131"/>
        <dbReference type="Rhea" id="RHEA-COMP:10132"/>
        <dbReference type="Rhea" id="RHEA-COMP:13555"/>
        <dbReference type="Rhea" id="RHEA-COMP:13556"/>
        <dbReference type="ChEBI" id="CHEBI:29950"/>
        <dbReference type="ChEBI" id="CHEBI:82612"/>
        <dbReference type="ChEBI" id="CHEBI:137386"/>
        <dbReference type="ChEBI" id="CHEBI:137387"/>
        <dbReference type="EC" id="2.1.1.63"/>
    </reaction>
</comment>
<dbReference type="GO" id="GO:0005737">
    <property type="term" value="C:cytoplasm"/>
    <property type="evidence" value="ECO:0007669"/>
    <property type="project" value="UniProtKB-SubCell"/>
</dbReference>
<keyword evidence="7 9" id="KW-0234">DNA repair</keyword>
<keyword evidence="13" id="KW-1185">Reference proteome</keyword>
<dbReference type="Proteomes" id="UP000324974">
    <property type="component" value="Chromosome"/>
</dbReference>
<protein>
    <recommendedName>
        <fullName evidence="9">Methylated-DNA--protein-cysteine methyltransferase</fullName>
        <ecNumber evidence="9">2.1.1.63</ecNumber>
    </recommendedName>
    <alternativeName>
        <fullName evidence="9">6-O-methylguanine-DNA methyltransferase</fullName>
        <shortName evidence="9">MGMT</shortName>
    </alternativeName>
    <alternativeName>
        <fullName evidence="9">O-6-methylguanine-DNA-alkyltransferase</fullName>
    </alternativeName>
</protein>
<dbReference type="Pfam" id="PF02870">
    <property type="entry name" value="Methyltransf_1N"/>
    <property type="match status" value="1"/>
</dbReference>
<gene>
    <name evidence="12" type="ORF">PX52LOC_04247</name>
</gene>
<evidence type="ECO:0000256" key="2">
    <source>
        <dbReference type="ARBA" id="ARBA00008711"/>
    </source>
</evidence>
<evidence type="ECO:0000256" key="6">
    <source>
        <dbReference type="ARBA" id="ARBA00022763"/>
    </source>
</evidence>
<dbReference type="InterPro" id="IPR014048">
    <property type="entry name" value="MethylDNA_cys_MeTrfase_DNA-bd"/>
</dbReference>
<organism evidence="12 13">
    <name type="scientific">Limnoglobus roseus</name>
    <dbReference type="NCBI Taxonomy" id="2598579"/>
    <lineage>
        <taxon>Bacteria</taxon>
        <taxon>Pseudomonadati</taxon>
        <taxon>Planctomycetota</taxon>
        <taxon>Planctomycetia</taxon>
        <taxon>Gemmatales</taxon>
        <taxon>Gemmataceae</taxon>
        <taxon>Limnoglobus</taxon>
    </lineage>
</organism>
<name>A0A5C1AJF4_9BACT</name>
<dbReference type="InterPro" id="IPR036388">
    <property type="entry name" value="WH-like_DNA-bd_sf"/>
</dbReference>
<keyword evidence="4 9" id="KW-0489">Methyltransferase</keyword>
<feature type="domain" description="Methylated-DNA-[protein]-cysteine S-methyltransferase DNA binding" evidence="10">
    <location>
        <begin position="76"/>
        <end position="156"/>
    </location>
</feature>
<sequence>MLTLTKTYYDTLSGPLGDVLLTSDGEHLTGLWFAAEPPADAVRERATFKSYASQLRAYLAGELRAFDLPMRQSGTPFQERVWTELQAIPYGETISYAELARRIGQPTASRAVGSANGRNNISIVVPCHRVIAADGTLGGYGGELWRKEWLLKLEGVNF</sequence>
<dbReference type="PANTHER" id="PTHR10815">
    <property type="entry name" value="METHYLATED-DNA--PROTEIN-CYSTEINE METHYLTRANSFERASE"/>
    <property type="match status" value="1"/>
</dbReference>
<dbReference type="InterPro" id="IPR008332">
    <property type="entry name" value="MethylG_MeTrfase_N"/>
</dbReference>
<dbReference type="EMBL" id="CP042425">
    <property type="protein sequence ID" value="QEL17264.1"/>
    <property type="molecule type" value="Genomic_DNA"/>
</dbReference>
<dbReference type="InterPro" id="IPR036631">
    <property type="entry name" value="MGMT_N_sf"/>
</dbReference>
<dbReference type="PROSITE" id="PS00374">
    <property type="entry name" value="MGMT"/>
    <property type="match status" value="1"/>
</dbReference>
<dbReference type="InterPro" id="IPR023546">
    <property type="entry name" value="MGMT"/>
</dbReference>
<dbReference type="Gene3D" id="3.30.160.70">
    <property type="entry name" value="Methylated DNA-protein cysteine methyltransferase domain"/>
    <property type="match status" value="1"/>
</dbReference>
<dbReference type="SUPFAM" id="SSF53155">
    <property type="entry name" value="Methylated DNA-protein cysteine methyltransferase domain"/>
    <property type="match status" value="1"/>
</dbReference>
<keyword evidence="6 9" id="KW-0227">DNA damage</keyword>
<dbReference type="Gene3D" id="1.10.10.10">
    <property type="entry name" value="Winged helix-like DNA-binding domain superfamily/Winged helix DNA-binding domain"/>
    <property type="match status" value="1"/>
</dbReference>
<dbReference type="InterPro" id="IPR036217">
    <property type="entry name" value="MethylDNA_cys_MeTrfase_DNAb"/>
</dbReference>
<dbReference type="GO" id="GO:0003908">
    <property type="term" value="F:methylated-DNA-[protein]-cysteine S-methyltransferase activity"/>
    <property type="evidence" value="ECO:0007669"/>
    <property type="project" value="UniProtKB-UniRule"/>
</dbReference>